<reference evidence="10" key="1">
    <citation type="submission" date="2017-06" db="EMBL/GenBank/DDBJ databases">
        <title>Complete Genome Sequence of Mycobacterium shigaense.</title>
        <authorList>
            <person name="Fukano H."/>
            <person name="Yoshida M."/>
            <person name="Kazumi Y."/>
            <person name="Ogura Y."/>
            <person name="Mitarai S."/>
            <person name="Hayashi T."/>
            <person name="Hoshino Y."/>
        </authorList>
    </citation>
    <scope>NUCLEOTIDE SEQUENCE [LARGE SCALE GENOMIC DNA]</scope>
    <source>
        <strain evidence="10">UN-152</strain>
    </source>
</reference>
<dbReference type="InterPro" id="IPR014729">
    <property type="entry name" value="Rossmann-like_a/b/a_fold"/>
</dbReference>
<dbReference type="InterPro" id="IPR017932">
    <property type="entry name" value="GATase_2_dom"/>
</dbReference>
<comment type="similarity">
    <text evidence="2">Belongs to the asparagine synthetase family.</text>
</comment>
<dbReference type="RefSeq" id="WP_096437582.1">
    <property type="nucleotide sequence ID" value="NZ_AP018164.1"/>
</dbReference>
<comment type="catalytic activity">
    <reaction evidence="8">
        <text>L-aspartate + L-glutamine + ATP + H2O = L-asparagine + L-glutamate + AMP + diphosphate + H(+)</text>
        <dbReference type="Rhea" id="RHEA:12228"/>
        <dbReference type="ChEBI" id="CHEBI:15377"/>
        <dbReference type="ChEBI" id="CHEBI:15378"/>
        <dbReference type="ChEBI" id="CHEBI:29985"/>
        <dbReference type="ChEBI" id="CHEBI:29991"/>
        <dbReference type="ChEBI" id="CHEBI:30616"/>
        <dbReference type="ChEBI" id="CHEBI:33019"/>
        <dbReference type="ChEBI" id="CHEBI:58048"/>
        <dbReference type="ChEBI" id="CHEBI:58359"/>
        <dbReference type="ChEBI" id="CHEBI:456215"/>
        <dbReference type="EC" id="6.3.5.4"/>
    </reaction>
</comment>
<dbReference type="Gene3D" id="3.60.20.10">
    <property type="entry name" value="Glutamine Phosphoribosylpyrophosphate, subunit 1, domain 1"/>
    <property type="match status" value="1"/>
</dbReference>
<evidence type="ECO:0000256" key="3">
    <source>
        <dbReference type="ARBA" id="ARBA00012737"/>
    </source>
</evidence>
<evidence type="ECO:0000256" key="6">
    <source>
        <dbReference type="ARBA" id="ARBA00022888"/>
    </source>
</evidence>
<sequence length="593" mass="64191">MCGICGEIRWDGEAADVGAVARMAGAMTSRGPDAEGIVAHGPVALGHRRLSIIDLSGRGAQPMVDAELGLILVFNGCIYNYQELREQLQADGYRFFSTADSEVVIKAFHKWGVRCVERFKGMFAFAITDRDTGVLTLARDRLGIKPLYIAPGRGRLRFASSVRALLDAGGVDTELDRAALHHYMTFHSVVPAPLTVYRGVRKLPPATVRVIQPDGSHADTVYWTPQFGRDLAKASWSARDWETALMDALRIAVKRRMVADVPVGVLLSGGIDSSIVVALLAEQGQHALATFSIGFDSSDGESGDEYFYSDLIAKTFDTDHHKIHVDSSRLVPAVPKCIAAMSEPMVSHDCVAFYLLSAEVSKSVKVVQSGQGADEILAGYSWYPPLATVARDQTTEAYAKVFFDRSHDDVLSIFAPEYGIDADVSRDFATAHQGAPGADSAVDAALRLDTQVMLVDDPVKRVDTMTMAWGLEARVPFLDHDFVELAAACPPELKLASGGKGVLKDASRKLLPPEVIDRTKGHFLVPGIRHLHGEVLDMVGDALTNDTARARGLYRSGAVSALLSAPNQTRTTLGSNALWQLAVLEMWLQSMAG</sequence>
<name>A0A1Z4EDY4_9MYCO</name>
<comment type="pathway">
    <text evidence="1">Amino-acid biosynthesis; L-asparagine biosynthesis; L-asparagine from L-aspartate (L-Gln route): step 1/1.</text>
</comment>
<evidence type="ECO:0000256" key="4">
    <source>
        <dbReference type="ARBA" id="ARBA00022741"/>
    </source>
</evidence>
<keyword evidence="6" id="KW-0061">Asparagine biosynthesis</keyword>
<evidence type="ECO:0000313" key="10">
    <source>
        <dbReference type="Proteomes" id="UP000217736"/>
    </source>
</evidence>
<dbReference type="SUPFAM" id="SSF52402">
    <property type="entry name" value="Adenine nucleotide alpha hydrolases-like"/>
    <property type="match status" value="1"/>
</dbReference>
<dbReference type="InterPro" id="IPR029055">
    <property type="entry name" value="Ntn_hydrolases_N"/>
</dbReference>
<keyword evidence="6" id="KW-0028">Amino-acid biosynthesis</keyword>
<evidence type="ECO:0000313" key="9">
    <source>
        <dbReference type="EMBL" id="BAX91167.1"/>
    </source>
</evidence>
<dbReference type="GO" id="GO:0006529">
    <property type="term" value="P:asparagine biosynthetic process"/>
    <property type="evidence" value="ECO:0007669"/>
    <property type="project" value="UniProtKB-KW"/>
</dbReference>
<proteinExistence type="inferred from homology"/>
<dbReference type="GO" id="GO:0004066">
    <property type="term" value="F:asparagine synthase (glutamine-hydrolyzing) activity"/>
    <property type="evidence" value="ECO:0007669"/>
    <property type="project" value="UniProtKB-EC"/>
</dbReference>
<dbReference type="InterPro" id="IPR017535">
    <property type="entry name" value="Asparagine_synth"/>
</dbReference>
<dbReference type="Pfam" id="PF00733">
    <property type="entry name" value="Asn_synthase"/>
    <property type="match status" value="1"/>
</dbReference>
<evidence type="ECO:0000256" key="1">
    <source>
        <dbReference type="ARBA" id="ARBA00005187"/>
    </source>
</evidence>
<organism evidence="9 10">
    <name type="scientific">Mycobacterium shigaense</name>
    <dbReference type="NCBI Taxonomy" id="722731"/>
    <lineage>
        <taxon>Bacteria</taxon>
        <taxon>Bacillati</taxon>
        <taxon>Actinomycetota</taxon>
        <taxon>Actinomycetes</taxon>
        <taxon>Mycobacteriales</taxon>
        <taxon>Mycobacteriaceae</taxon>
        <taxon>Mycobacterium</taxon>
        <taxon>Mycobacterium simiae complex</taxon>
    </lineage>
</organism>
<dbReference type="InterPro" id="IPR001962">
    <property type="entry name" value="Asn_synthase"/>
</dbReference>
<dbReference type="NCBIfam" id="TIGR03104">
    <property type="entry name" value="trio_amidotrans"/>
    <property type="match status" value="1"/>
</dbReference>
<dbReference type="SUPFAM" id="SSF56235">
    <property type="entry name" value="N-terminal nucleophile aminohydrolases (Ntn hydrolases)"/>
    <property type="match status" value="1"/>
</dbReference>
<gene>
    <name evidence="9" type="primary">asnB_1</name>
    <name evidence="9" type="ORF">MSG_01008</name>
</gene>
<dbReference type="EC" id="6.3.5.4" evidence="3"/>
<evidence type="ECO:0000256" key="2">
    <source>
        <dbReference type="ARBA" id="ARBA00005752"/>
    </source>
</evidence>
<dbReference type="NCBIfam" id="TIGR01536">
    <property type="entry name" value="asn_synth_AEB"/>
    <property type="match status" value="1"/>
</dbReference>
<dbReference type="Gene3D" id="3.40.50.620">
    <property type="entry name" value="HUPs"/>
    <property type="match status" value="1"/>
</dbReference>
<keyword evidence="5" id="KW-0067">ATP-binding</keyword>
<protein>
    <recommendedName>
        <fullName evidence="3">asparagine synthase (glutamine-hydrolyzing)</fullName>
        <ecNumber evidence="3">6.3.5.4</ecNumber>
    </recommendedName>
</protein>
<evidence type="ECO:0000256" key="8">
    <source>
        <dbReference type="ARBA" id="ARBA00048741"/>
    </source>
</evidence>
<dbReference type="PANTHER" id="PTHR43284">
    <property type="entry name" value="ASPARAGINE SYNTHETASE (GLUTAMINE-HYDROLYZING)"/>
    <property type="match status" value="1"/>
</dbReference>
<dbReference type="GO" id="GO:0005524">
    <property type="term" value="F:ATP binding"/>
    <property type="evidence" value="ECO:0007669"/>
    <property type="project" value="UniProtKB-KW"/>
</dbReference>
<dbReference type="AlphaFoldDB" id="A0A1Z4EDY4"/>
<keyword evidence="4" id="KW-0547">Nucleotide-binding</keyword>
<dbReference type="KEGG" id="mshg:MSG_01008"/>
<dbReference type="PROSITE" id="PS51278">
    <property type="entry name" value="GATASE_TYPE_2"/>
    <property type="match status" value="1"/>
</dbReference>
<dbReference type="CDD" id="cd00712">
    <property type="entry name" value="AsnB"/>
    <property type="match status" value="1"/>
</dbReference>
<dbReference type="GO" id="GO:0005829">
    <property type="term" value="C:cytosol"/>
    <property type="evidence" value="ECO:0007669"/>
    <property type="project" value="TreeGrafter"/>
</dbReference>
<dbReference type="PANTHER" id="PTHR43284:SF1">
    <property type="entry name" value="ASPARAGINE SYNTHETASE"/>
    <property type="match status" value="1"/>
</dbReference>
<dbReference type="InterPro" id="IPR006426">
    <property type="entry name" value="Asn_synth_AEB"/>
</dbReference>
<keyword evidence="9" id="KW-0436">Ligase</keyword>
<dbReference type="OrthoDB" id="9763290at2"/>
<evidence type="ECO:0000256" key="5">
    <source>
        <dbReference type="ARBA" id="ARBA00022840"/>
    </source>
</evidence>
<dbReference type="Pfam" id="PF13537">
    <property type="entry name" value="GATase_7"/>
    <property type="match status" value="1"/>
</dbReference>
<keyword evidence="10" id="KW-1185">Reference proteome</keyword>
<dbReference type="Proteomes" id="UP000217736">
    <property type="component" value="Chromosome"/>
</dbReference>
<dbReference type="EMBL" id="AP018164">
    <property type="protein sequence ID" value="BAX91167.1"/>
    <property type="molecule type" value="Genomic_DNA"/>
</dbReference>
<evidence type="ECO:0000256" key="7">
    <source>
        <dbReference type="ARBA" id="ARBA00022962"/>
    </source>
</evidence>
<accession>A0A1Z4EDY4</accession>
<dbReference type="CDD" id="cd01991">
    <property type="entry name" value="Asn_synthase_B_C"/>
    <property type="match status" value="1"/>
</dbReference>
<keyword evidence="7" id="KW-0315">Glutamine amidotransferase</keyword>
<dbReference type="InterPro" id="IPR033738">
    <property type="entry name" value="AsnB_N"/>
</dbReference>
<dbReference type="InterPro" id="IPR051786">
    <property type="entry name" value="ASN_synthetase/amidase"/>
</dbReference>
<dbReference type="PIRSF" id="PIRSF001589">
    <property type="entry name" value="Asn_synthetase_glu-h"/>
    <property type="match status" value="1"/>
</dbReference>